<organism evidence="7 8">
    <name type="scientific">Pararge aegeria aegeria</name>
    <dbReference type="NCBI Taxonomy" id="348720"/>
    <lineage>
        <taxon>Eukaryota</taxon>
        <taxon>Metazoa</taxon>
        <taxon>Ecdysozoa</taxon>
        <taxon>Arthropoda</taxon>
        <taxon>Hexapoda</taxon>
        <taxon>Insecta</taxon>
        <taxon>Pterygota</taxon>
        <taxon>Neoptera</taxon>
        <taxon>Endopterygota</taxon>
        <taxon>Lepidoptera</taxon>
        <taxon>Glossata</taxon>
        <taxon>Ditrysia</taxon>
        <taxon>Papilionoidea</taxon>
        <taxon>Nymphalidae</taxon>
        <taxon>Satyrinae</taxon>
        <taxon>Satyrini</taxon>
        <taxon>Parargina</taxon>
        <taxon>Pararge</taxon>
    </lineage>
</organism>
<keyword evidence="4 6" id="KW-0472">Membrane</keyword>
<feature type="compositionally biased region" description="Polar residues" evidence="5">
    <location>
        <begin position="199"/>
        <end position="216"/>
    </location>
</feature>
<sequence>MRSLFIDDVDVGALVTVCTLAVTLMLIYGASRGKPAHLLPFFCLQIFDFAITVDQYSRYKRHALGKSVCKSYAMEAFSPAEYQPAKTRGTNMMLIVTILKQCHPPISPTTTLTAYFISVVWRCYKFLTMRTHAMHAITPYVIASSRSRVLPCPPPTSGASAMPAYSSLLPDYEEAVKQTPPPSYRAATLMTSDPADAANPTQAPKEQNQPPVSNTVVMLPPLGEQVRV</sequence>
<dbReference type="OrthoDB" id="10002163at2759"/>
<dbReference type="PANTHER" id="PTHR12479:SF10">
    <property type="entry name" value="LYSOSOMAL-ASSOCIATED TRANSMEMBRANE PROTEIN"/>
    <property type="match status" value="1"/>
</dbReference>
<evidence type="ECO:0000256" key="3">
    <source>
        <dbReference type="ARBA" id="ARBA00022989"/>
    </source>
</evidence>
<feature type="transmembrane region" description="Helical" evidence="6">
    <location>
        <begin position="12"/>
        <end position="30"/>
    </location>
</feature>
<dbReference type="Proteomes" id="UP000838756">
    <property type="component" value="Unassembled WGS sequence"/>
</dbReference>
<dbReference type="AlphaFoldDB" id="A0A8S4S2N8"/>
<dbReference type="EMBL" id="CAKXAJ010025940">
    <property type="protein sequence ID" value="CAH2246757.1"/>
    <property type="molecule type" value="Genomic_DNA"/>
</dbReference>
<gene>
    <name evidence="7" type="primary">jg8811</name>
    <name evidence="7" type="ORF">PAEG_LOCUS21425</name>
</gene>
<accession>A0A8S4S2N8</accession>
<evidence type="ECO:0000313" key="8">
    <source>
        <dbReference type="Proteomes" id="UP000838756"/>
    </source>
</evidence>
<proteinExistence type="predicted"/>
<name>A0A8S4S2N8_9NEOP</name>
<evidence type="ECO:0000256" key="5">
    <source>
        <dbReference type="SAM" id="MobiDB-lite"/>
    </source>
</evidence>
<dbReference type="InterPro" id="IPR051115">
    <property type="entry name" value="LAPTM_transporter"/>
</dbReference>
<dbReference type="GO" id="GO:0005765">
    <property type="term" value="C:lysosomal membrane"/>
    <property type="evidence" value="ECO:0007669"/>
    <property type="project" value="TreeGrafter"/>
</dbReference>
<evidence type="ECO:0000256" key="4">
    <source>
        <dbReference type="ARBA" id="ARBA00023136"/>
    </source>
</evidence>
<evidence type="ECO:0000313" key="7">
    <source>
        <dbReference type="EMBL" id="CAH2246757.1"/>
    </source>
</evidence>
<evidence type="ECO:0000256" key="1">
    <source>
        <dbReference type="ARBA" id="ARBA00004127"/>
    </source>
</evidence>
<evidence type="ECO:0000256" key="6">
    <source>
        <dbReference type="SAM" id="Phobius"/>
    </source>
</evidence>
<comment type="subcellular location">
    <subcellularLocation>
        <location evidence="1">Endomembrane system</location>
        <topology evidence="1">Multi-pass membrane protein</topology>
    </subcellularLocation>
</comment>
<keyword evidence="3 6" id="KW-1133">Transmembrane helix</keyword>
<dbReference type="PANTHER" id="PTHR12479">
    <property type="entry name" value="LYSOSOMAL-ASSOCIATED TRANSMEMBRANE PROTEIN"/>
    <property type="match status" value="1"/>
</dbReference>
<comment type="caution">
    <text evidence="7">The sequence shown here is derived from an EMBL/GenBank/DDBJ whole genome shotgun (WGS) entry which is preliminary data.</text>
</comment>
<evidence type="ECO:0000256" key="2">
    <source>
        <dbReference type="ARBA" id="ARBA00022692"/>
    </source>
</evidence>
<reference evidence="7" key="1">
    <citation type="submission" date="2022-03" db="EMBL/GenBank/DDBJ databases">
        <authorList>
            <person name="Lindestad O."/>
        </authorList>
    </citation>
    <scope>NUCLEOTIDE SEQUENCE</scope>
</reference>
<dbReference type="GO" id="GO:0012505">
    <property type="term" value="C:endomembrane system"/>
    <property type="evidence" value="ECO:0007669"/>
    <property type="project" value="UniProtKB-SubCell"/>
</dbReference>
<keyword evidence="2 6" id="KW-0812">Transmembrane</keyword>
<keyword evidence="8" id="KW-1185">Reference proteome</keyword>
<protein>
    <submittedName>
        <fullName evidence="7">Jg8811 protein</fullName>
    </submittedName>
</protein>
<feature type="region of interest" description="Disordered" evidence="5">
    <location>
        <begin position="176"/>
        <end position="228"/>
    </location>
</feature>